<dbReference type="InterPro" id="IPR018647">
    <property type="entry name" value="SLFN_3-like_DNA/RNA_helicase"/>
</dbReference>
<dbReference type="EMBL" id="JADJUC010000007">
    <property type="protein sequence ID" value="MBK8524138.1"/>
    <property type="molecule type" value="Genomic_DNA"/>
</dbReference>
<dbReference type="Pfam" id="PF09848">
    <property type="entry name" value="SLFN-g3_helicase"/>
    <property type="match status" value="1"/>
</dbReference>
<evidence type="ECO:0000259" key="1">
    <source>
        <dbReference type="Pfam" id="PF09848"/>
    </source>
</evidence>
<dbReference type="SUPFAM" id="SSF52540">
    <property type="entry name" value="P-loop containing nucleoside triphosphate hydrolases"/>
    <property type="match status" value="1"/>
</dbReference>
<protein>
    <submittedName>
        <fullName evidence="2">DUF2075 domain-containing protein</fullName>
    </submittedName>
</protein>
<name>A0A9D7K282_9PROT</name>
<accession>A0A9D7K282</accession>
<feature type="domain" description="Schlafen group 3-like DNA/RNA helicase" evidence="1">
    <location>
        <begin position="236"/>
        <end position="624"/>
    </location>
</feature>
<sequence length="656" mass="73914">MTRIAYYDADIQDFLVADEDAVLGTLAKHHGFALEHQQKHAWLGQIQILRQHLPKAVAGRIYFEFSIPRMGKRVDAVIVTGSVVFVIEFKVGSHSFDSYAVEQVYDYALDLKNFHRGSHSLPIVPILLPTTAPRQPLAEIKWALDLVAEPLCISPAELPQVISIAAGQCSALPIDAIAWSQSGYQPTPTIVEAALALYRQHDVKEITRSEAGADNLGLTAARIEQIIESAKANSRKAICFITGVPGAGKTLAGLNIATSRAERHSDEHAVFLSGNGPLVDVLREALARDKAERESIPRSRAYREVSTFVQNIHHFRDEALESTNPPVEKVVIFDEAQRAWNRDMASKFMQQKRGYAAFDMSEPAFLLSAMNRHTDWCVVICLVGGGQEINTGEAGLAEWITVLRDQYADWDVHVSSRLDDRDYIWDVELARELSKTSAPWDESLHLGVSIRSFRAEALSEFVGCVVDNEPDKARIVYQTIADKYPILLTRSLAEARSWLRKKARGSERYGLTASSGASRLRPEGVWIKAKIDAPVWFLNDKSDVRSSYYLEETASEFDIQGLELDWTCVCWDADFRYQENQWQYFSFRGTKWQRMNMAERQLYLKNAYRVLLTRARQGMVIFIPSGDVNDPTRAPQIYDQLYEYLLSCGIASKCPN</sequence>
<evidence type="ECO:0000313" key="2">
    <source>
        <dbReference type="EMBL" id="MBK8524138.1"/>
    </source>
</evidence>
<organism evidence="2 3">
    <name type="scientific">Candidatus Proximibacter danicus</name>
    <dbReference type="NCBI Taxonomy" id="2954365"/>
    <lineage>
        <taxon>Bacteria</taxon>
        <taxon>Pseudomonadati</taxon>
        <taxon>Pseudomonadota</taxon>
        <taxon>Betaproteobacteria</taxon>
        <taxon>Candidatus Proximibacter</taxon>
    </lineage>
</organism>
<gene>
    <name evidence="2" type="ORF">IPL58_08410</name>
</gene>
<proteinExistence type="predicted"/>
<dbReference type="Proteomes" id="UP000886689">
    <property type="component" value="Unassembled WGS sequence"/>
</dbReference>
<dbReference type="InterPro" id="IPR027417">
    <property type="entry name" value="P-loop_NTPase"/>
</dbReference>
<dbReference type="AlphaFoldDB" id="A0A9D7K282"/>
<comment type="caution">
    <text evidence="2">The sequence shown here is derived from an EMBL/GenBank/DDBJ whole genome shotgun (WGS) entry which is preliminary data.</text>
</comment>
<evidence type="ECO:0000313" key="3">
    <source>
        <dbReference type="Proteomes" id="UP000886689"/>
    </source>
</evidence>
<dbReference type="Gene3D" id="3.40.50.300">
    <property type="entry name" value="P-loop containing nucleotide triphosphate hydrolases"/>
    <property type="match status" value="1"/>
</dbReference>
<reference evidence="2" key="1">
    <citation type="submission" date="2020-10" db="EMBL/GenBank/DDBJ databases">
        <title>Connecting structure to function with the recovery of over 1000 high-quality activated sludge metagenome-assembled genomes encoding full-length rRNA genes using long-read sequencing.</title>
        <authorList>
            <person name="Singleton C.M."/>
            <person name="Petriglieri F."/>
            <person name="Kristensen J.M."/>
            <person name="Kirkegaard R.H."/>
            <person name="Michaelsen T.Y."/>
            <person name="Andersen M.H."/>
            <person name="Karst S.M."/>
            <person name="Dueholm M.S."/>
            <person name="Nielsen P.H."/>
            <person name="Albertsen M."/>
        </authorList>
    </citation>
    <scope>NUCLEOTIDE SEQUENCE</scope>
    <source>
        <strain evidence="2">Hirt_18-Q3-R61-65_BATAC.395</strain>
    </source>
</reference>